<dbReference type="InterPro" id="IPR023996">
    <property type="entry name" value="TonB-dep_OMP_SusC/RagA"/>
</dbReference>
<comment type="subcellular location">
    <subcellularLocation>
        <location evidence="1 7">Cell outer membrane</location>
        <topology evidence="1 7">Multi-pass membrane protein</topology>
    </subcellularLocation>
</comment>
<name>A0A077EM57_9FLAO</name>
<sequence>MKQINILTKKTLAMKKLFFILLFSLIGSLVYAQRTVTGTVTNEDNFPLSGVIITEKGTANKSTSGWEGKFSITTSSENAILSASLKGFRSQEIPTEGKTVVNITLFSTTPEKAQQINEVVITALGIKKESRALTYNVQKVSGAEIVDGGQGNILNSLSGKIAGVDIKSSASGVGAESRVVLRGTTSITQNNNALYVVDGIPMPNLSFAAPQASGFYNGRGAAFGGIAMLNPEDVENISVLTGAASAALYGSSAANGVILITTKKGHSGKPRVSFTNTLSVMDPFILPGFQKTYGASTGGSMYSWGDKLTGPSTYNPKDFFRTGANYTTAFGISGGSENNTFYVSGSRQDADGIIPNNKFGRYNFTASNSASLFNNKVALDLSFNYIRQNDQNMTTQGLYFNPIVPVYLMPATTDIGKYKIYERYNPERNFETQYWDYGDLGMALQNPYWTVNRNIFTNKINRYIITGALKVNIANGINITGRLNYDNAAMNSETKLYASTYGLFAGPLGAYTRNPQNNQQIYGDIIANMDRRFGKFGINANLGTAITDNQYDSYTIGGNLSQLANLFTLKNTVTTTPPLESKSHDQTQSVFASATVDYDKLVYLDLTGRYDWPSRLYGSTKSFYFYPSVGISAIVTDIFKIKSDLLSYLKVRGSYSEVGNSPPAGTTVLTFPFVGSSIGTTGTRPSNTIQPERTRSSEVGINARFLRNKLELTATAYTSSTFNQLFRPTYSGTSLFSSIYVNAGQVDNKGIEASLAWESPIFSRELKWRSQATFSLNKNKVVSLLRDYYDPYSGSTITLDKLNMGGTGSYRSILTEGGTMGDIYVNTLKKDFQGNVYVDANSGQIEADPDNFIKAGTSLAKYRLGWRNEFKYKDFTFAFLINARVGGVGVSQTQSVMDFFGVSESSALARENGGVLINDSKVDAQKFYQVVGSPQAGVGAYYVYSMTNVRLAEASLSYRLRTPWIKFINNVIINVSGRNLFMFYNKAPFDPENTASIGTYYQGIDYFMQPSLRSISCSLKLEF</sequence>
<dbReference type="Pfam" id="PF13715">
    <property type="entry name" value="CarbopepD_reg_2"/>
    <property type="match status" value="1"/>
</dbReference>
<evidence type="ECO:0000256" key="1">
    <source>
        <dbReference type="ARBA" id="ARBA00004571"/>
    </source>
</evidence>
<dbReference type="Gene3D" id="2.170.130.10">
    <property type="entry name" value="TonB-dependent receptor, plug domain"/>
    <property type="match status" value="1"/>
</dbReference>
<evidence type="ECO:0000256" key="5">
    <source>
        <dbReference type="ARBA" id="ARBA00023136"/>
    </source>
</evidence>
<evidence type="ECO:0000259" key="8">
    <source>
        <dbReference type="Pfam" id="PF07715"/>
    </source>
</evidence>
<dbReference type="InterPro" id="IPR037066">
    <property type="entry name" value="Plug_dom_sf"/>
</dbReference>
<organism evidence="9 10">
    <name type="scientific">Elizabethkingia anophelis NUHP1</name>
    <dbReference type="NCBI Taxonomy" id="1338011"/>
    <lineage>
        <taxon>Bacteria</taxon>
        <taxon>Pseudomonadati</taxon>
        <taxon>Bacteroidota</taxon>
        <taxon>Flavobacteriia</taxon>
        <taxon>Flavobacteriales</taxon>
        <taxon>Weeksellaceae</taxon>
        <taxon>Elizabethkingia</taxon>
    </lineage>
</organism>
<evidence type="ECO:0000313" key="10">
    <source>
        <dbReference type="Proteomes" id="UP000028933"/>
    </source>
</evidence>
<dbReference type="KEGG" id="eao:BD94_3544"/>
<dbReference type="EMBL" id="CP007547">
    <property type="protein sequence ID" value="AIL47319.1"/>
    <property type="molecule type" value="Genomic_DNA"/>
</dbReference>
<reference evidence="9" key="1">
    <citation type="journal article" date="2013" name="Lancet">
        <title>First case of E anophelis outbreak in an intensive-care unit.</title>
        <authorList>
            <person name="Teo J."/>
            <person name="Tan S.Y."/>
            <person name="Tay M."/>
            <person name="Ding Y."/>
            <person name="Kjelleberg S."/>
            <person name="Givskov M."/>
            <person name="Lin R.T."/>
            <person name="Yang L."/>
        </authorList>
    </citation>
    <scope>NUCLEOTIDE SEQUENCE [LARGE SCALE GENOMIC DNA]</scope>
    <source>
        <strain evidence="9">NUHP1</strain>
    </source>
</reference>
<dbReference type="SUPFAM" id="SSF56935">
    <property type="entry name" value="Porins"/>
    <property type="match status" value="1"/>
</dbReference>
<evidence type="ECO:0000313" key="9">
    <source>
        <dbReference type="EMBL" id="AIL47319.1"/>
    </source>
</evidence>
<feature type="domain" description="TonB-dependent receptor plug" evidence="8">
    <location>
        <begin position="131"/>
        <end position="257"/>
    </location>
</feature>
<dbReference type="InterPro" id="IPR036942">
    <property type="entry name" value="Beta-barrel_TonB_sf"/>
</dbReference>
<dbReference type="InterPro" id="IPR008969">
    <property type="entry name" value="CarboxyPept-like_regulatory"/>
</dbReference>
<keyword evidence="3 7" id="KW-1134">Transmembrane beta strand</keyword>
<dbReference type="SUPFAM" id="SSF49464">
    <property type="entry name" value="Carboxypeptidase regulatory domain-like"/>
    <property type="match status" value="1"/>
</dbReference>
<dbReference type="HOGENOM" id="CLU_004317_2_0_10"/>
<reference evidence="9" key="2">
    <citation type="journal article" date="2015" name="Genome Biol. Evol.">
        <title>Complete Genome Sequence and Transcriptomic Analysis of the Novel Pathogen Elizabethkingia anophelis in Response to Oxidative Stress.</title>
        <authorList>
            <person name="Li Y."/>
            <person name="Liu Y."/>
            <person name="Chew S.C."/>
            <person name="Tay M."/>
            <person name="Salido M.M."/>
            <person name="Teo J."/>
            <person name="Lauro F.M."/>
            <person name="Givskov M."/>
            <person name="Yang L."/>
        </authorList>
    </citation>
    <scope>NUCLEOTIDE SEQUENCE</scope>
    <source>
        <strain evidence="9">NUHP1</strain>
    </source>
</reference>
<accession>A0A077EM57</accession>
<dbReference type="Proteomes" id="UP000028933">
    <property type="component" value="Chromosome"/>
</dbReference>
<dbReference type="eggNOG" id="COG4771">
    <property type="taxonomic scope" value="Bacteria"/>
</dbReference>
<gene>
    <name evidence="9" type="ORF">BD94_3544</name>
</gene>
<evidence type="ECO:0000256" key="2">
    <source>
        <dbReference type="ARBA" id="ARBA00022448"/>
    </source>
</evidence>
<dbReference type="Pfam" id="PF07715">
    <property type="entry name" value="Plug"/>
    <property type="match status" value="1"/>
</dbReference>
<keyword evidence="5 7" id="KW-0472">Membrane</keyword>
<dbReference type="AlphaFoldDB" id="A0A077EM57"/>
<dbReference type="Gene3D" id="2.40.170.20">
    <property type="entry name" value="TonB-dependent receptor, beta-barrel domain"/>
    <property type="match status" value="1"/>
</dbReference>
<evidence type="ECO:0000256" key="6">
    <source>
        <dbReference type="ARBA" id="ARBA00023237"/>
    </source>
</evidence>
<dbReference type="Gene3D" id="2.60.40.1120">
    <property type="entry name" value="Carboxypeptidase-like, regulatory domain"/>
    <property type="match status" value="1"/>
</dbReference>
<comment type="similarity">
    <text evidence="7">Belongs to the TonB-dependent receptor family.</text>
</comment>
<dbReference type="InterPro" id="IPR023997">
    <property type="entry name" value="TonB-dep_OMP_SusC/RagA_CS"/>
</dbReference>
<dbReference type="NCBIfam" id="TIGR04057">
    <property type="entry name" value="SusC_RagA_signa"/>
    <property type="match status" value="1"/>
</dbReference>
<keyword evidence="9" id="KW-0675">Receptor</keyword>
<dbReference type="GO" id="GO:0009279">
    <property type="term" value="C:cell outer membrane"/>
    <property type="evidence" value="ECO:0007669"/>
    <property type="project" value="UniProtKB-SubCell"/>
</dbReference>
<keyword evidence="4 7" id="KW-0812">Transmembrane</keyword>
<evidence type="ECO:0000256" key="4">
    <source>
        <dbReference type="ARBA" id="ARBA00022692"/>
    </source>
</evidence>
<proteinExistence type="inferred from homology"/>
<protein>
    <submittedName>
        <fullName evidence="9">TonB-dependent receptor</fullName>
    </submittedName>
</protein>
<dbReference type="PROSITE" id="PS52016">
    <property type="entry name" value="TONB_DEPENDENT_REC_3"/>
    <property type="match status" value="1"/>
</dbReference>
<dbReference type="InterPro" id="IPR039426">
    <property type="entry name" value="TonB-dep_rcpt-like"/>
</dbReference>
<dbReference type="NCBIfam" id="TIGR04056">
    <property type="entry name" value="OMP_RagA_SusC"/>
    <property type="match status" value="1"/>
</dbReference>
<keyword evidence="2 7" id="KW-0813">Transport</keyword>
<dbReference type="STRING" id="1338011.BD94_3544"/>
<evidence type="ECO:0000256" key="3">
    <source>
        <dbReference type="ARBA" id="ARBA00022452"/>
    </source>
</evidence>
<evidence type="ECO:0000256" key="7">
    <source>
        <dbReference type="PROSITE-ProRule" id="PRU01360"/>
    </source>
</evidence>
<dbReference type="InterPro" id="IPR012910">
    <property type="entry name" value="Plug_dom"/>
</dbReference>
<keyword evidence="6 7" id="KW-0998">Cell outer membrane</keyword>